<accession>A0ABT5ZWY7</accession>
<feature type="domain" description="Bulb-type lectin" evidence="3">
    <location>
        <begin position="894"/>
        <end position="1007"/>
    </location>
</feature>
<dbReference type="InterPro" id="IPR036426">
    <property type="entry name" value="Bulb-type_lectin_dom_sf"/>
</dbReference>
<comment type="caution">
    <text evidence="4">The sequence shown here is derived from an EMBL/GenBank/DDBJ whole genome shotgun (WGS) entry which is preliminary data.</text>
</comment>
<feature type="region of interest" description="Disordered" evidence="2">
    <location>
        <begin position="499"/>
        <end position="518"/>
    </location>
</feature>
<dbReference type="SUPFAM" id="SSF51110">
    <property type="entry name" value="alpha-D-mannose-specific plant lectins"/>
    <property type="match status" value="1"/>
</dbReference>
<dbReference type="SMART" id="SM00108">
    <property type="entry name" value="B_lectin"/>
    <property type="match status" value="1"/>
</dbReference>
<organism evidence="4 5">
    <name type="scientific">Streptomyces silvisoli</name>
    <dbReference type="NCBI Taxonomy" id="3034235"/>
    <lineage>
        <taxon>Bacteria</taxon>
        <taxon>Bacillati</taxon>
        <taxon>Actinomycetota</taxon>
        <taxon>Actinomycetes</taxon>
        <taxon>Kitasatosporales</taxon>
        <taxon>Streptomycetaceae</taxon>
        <taxon>Streptomyces</taxon>
    </lineage>
</organism>
<evidence type="ECO:0000256" key="1">
    <source>
        <dbReference type="ARBA" id="ARBA00022729"/>
    </source>
</evidence>
<dbReference type="InterPro" id="IPR028994">
    <property type="entry name" value="Integrin_alpha_N"/>
</dbReference>
<dbReference type="EMBL" id="JARJBC010000044">
    <property type="protein sequence ID" value="MDF3294343.1"/>
    <property type="molecule type" value="Genomic_DNA"/>
</dbReference>
<dbReference type="SUPFAM" id="SSF69318">
    <property type="entry name" value="Integrin alpha N-terminal domain"/>
    <property type="match status" value="3"/>
</dbReference>
<dbReference type="InterPro" id="IPR001480">
    <property type="entry name" value="Bulb-type_lectin_dom"/>
</dbReference>
<dbReference type="Gene3D" id="2.130.10.130">
    <property type="entry name" value="Integrin alpha, N-terminal"/>
    <property type="match status" value="1"/>
</dbReference>
<sequence length="1361" mass="144874">MATDPTLEFADDGTVVPKAATVAVHFSGGGTGPLLTGVKDGRTLSLSWPTALPQPTLSGNVATYANVLPDVDLQLKAEVDGFSQLLVVKTAQAAQNPDLATLKYKMSTVGLTVATDPGNGSINATDPAGQTVFTSPSPLMWDSTNSDTGKATSHAAKGVAKAAVVVDGPTPPASGDDFVPPPGAQNAQMPTSVNGDTLQITPDQGLLAGTKTQYPVFIDPSWAWGKRDGWAWAYRPYPNTSFWNANQDARVGYETDTGGLSRSFFRMDTSALKGADIMSSVFRIKDTWTWSCTKTPVELWQTGPISAQTTWNNQPAQIAKLATVTDAKGWSSDCPAGNLEFDTTAKIRQAASQGWSSITMGLYASNESDPDYWKRFDPKTAVLETKYNHPPKTPYGLGTNPKTSCSSGGLIGNTTVSLYATIDDPDGGNLTAQFQLFKAGSNTPSLDQSVPAMKGRVATLSLPEANSGTGDYQWKVRAKDSDGAYSAWSPMCKFSVDRTRPAHPPKISSPEFPDGSNGWPSNTAKARTTGHITIDPNGVTDVDEYGWYTDYDPTVKYVSASTLVTAPPRFSPPGYGPHFLYAFSVDKAGNRSDTAIYVYYAASSGVRDIPADLNGDGNNDIWSVDSNGTLLTYAGQGNGQFSTATNGGIAFNNAQVTSRGDWGQDGYNDLVALQPDPIDASKKVLRVYPNNGTGSVTNNYTALNVACPTKDVDTGCDYGPGWTGDDHWHDADQVVAVGDINGDGQPDLLVKEGKHLWAYYGGRSGYLDSVSEPVLVGGSDWDKYTIIAPGDVNGDGIPDLWLRENTTGDIYLAPGKEGEKKGIVDPTTWGDPASLVKIGSGVPASVYPTVGSSGDITGDGIPDLWARKTDNTMVGWYGKKPGPDHISFSGSFVIDGITGGARIPAGTALTAGQSFTSRSAKLTMGNDGNLTITSNAGKTVWSSNTAGNPGATVTMQPDGNFVVYKPDGSTALWSSKTFGAGGYALLQDRGNLVVYNVKGQSEWSSNSLIRHDYNGSGRSGMAAWYAYGDGSVSIQNLLTNSDGTFNPPVGAYTAPKGTWYTQNMKFVTGDFNGDGQADVAALYGYADGSVTLFTWLSKPGGGFDPPIASWSAPAGQWTFNRMTLQAGDFNGDGRDDLAVWYNYADGSNTLFTFTSTPQGRFNPPFASWDAPSGWNGSRVKLVTGDFNGDGRDDLAALYGYADGSVTLFTFLTAPAGGFNNPVQGWTSTNWGSWDRIHLYSGHFTGDGRDDVAVWYDYADGHDGIHTFVSASKSDGTFNAPYQSWNTSAGNYYYPNMQLVPGDYNGDGRDDLGAMYFYDSGEVTMFTWLSNTNGKFNDPVGSWQAPAGHWYKPSTRFLGTST</sequence>
<evidence type="ECO:0000313" key="5">
    <source>
        <dbReference type="Proteomes" id="UP001216579"/>
    </source>
</evidence>
<evidence type="ECO:0000256" key="2">
    <source>
        <dbReference type="SAM" id="MobiDB-lite"/>
    </source>
</evidence>
<keyword evidence="1" id="KW-0732">Signal</keyword>
<dbReference type="PROSITE" id="PS50927">
    <property type="entry name" value="BULB_LECTIN"/>
    <property type="match status" value="1"/>
</dbReference>
<dbReference type="RefSeq" id="WP_276097140.1">
    <property type="nucleotide sequence ID" value="NZ_JARJBC010000044.1"/>
</dbReference>
<protein>
    <submittedName>
        <fullName evidence="4">FG-GAP-like repeat-containing protein</fullName>
    </submittedName>
</protein>
<dbReference type="CDD" id="cd00028">
    <property type="entry name" value="B_lectin"/>
    <property type="match status" value="1"/>
</dbReference>
<dbReference type="PANTHER" id="PTHR46580">
    <property type="entry name" value="SENSOR KINASE-RELATED"/>
    <property type="match status" value="1"/>
</dbReference>
<dbReference type="Gene3D" id="2.40.128.340">
    <property type="match status" value="3"/>
</dbReference>
<proteinExistence type="predicted"/>
<reference evidence="4 5" key="1">
    <citation type="submission" date="2023-03" db="EMBL/GenBank/DDBJ databases">
        <title>Draft genome sequence of Streptomyces sp. RB6PN23 isolated from peat swamp forest in Thailand.</title>
        <authorList>
            <person name="Klaysubun C."/>
            <person name="Duangmal K."/>
        </authorList>
    </citation>
    <scope>NUCLEOTIDE SEQUENCE [LARGE SCALE GENOMIC DNA]</scope>
    <source>
        <strain evidence="4 5">RB6PN23</strain>
    </source>
</reference>
<dbReference type="Proteomes" id="UP001216579">
    <property type="component" value="Unassembled WGS sequence"/>
</dbReference>
<dbReference type="InterPro" id="IPR013517">
    <property type="entry name" value="FG-GAP"/>
</dbReference>
<dbReference type="Pfam" id="PF13517">
    <property type="entry name" value="FG-GAP_3"/>
    <property type="match status" value="2"/>
</dbReference>
<dbReference type="Gene3D" id="2.90.10.10">
    <property type="entry name" value="Bulb-type lectin domain"/>
    <property type="match status" value="1"/>
</dbReference>
<gene>
    <name evidence="4" type="ORF">P3G67_35140</name>
</gene>
<evidence type="ECO:0000313" key="4">
    <source>
        <dbReference type="EMBL" id="MDF3294343.1"/>
    </source>
</evidence>
<dbReference type="Gene3D" id="2.90.10.30">
    <property type="match status" value="1"/>
</dbReference>
<keyword evidence="5" id="KW-1185">Reference proteome</keyword>
<evidence type="ECO:0000259" key="3">
    <source>
        <dbReference type="PROSITE" id="PS50927"/>
    </source>
</evidence>
<name>A0ABT5ZWY7_9ACTN</name>